<dbReference type="AlphaFoldDB" id="A0AAD9V182"/>
<evidence type="ECO:0000313" key="1">
    <source>
        <dbReference type="EMBL" id="KAK2557448.1"/>
    </source>
</evidence>
<reference evidence="1" key="1">
    <citation type="journal article" date="2023" name="G3 (Bethesda)">
        <title>Whole genome assembly and annotation of the endangered Caribbean coral Acropora cervicornis.</title>
        <authorList>
            <person name="Selwyn J.D."/>
            <person name="Vollmer S.V."/>
        </authorList>
    </citation>
    <scope>NUCLEOTIDE SEQUENCE</scope>
    <source>
        <strain evidence="1">K2</strain>
    </source>
</reference>
<protein>
    <recommendedName>
        <fullName evidence="3">Reverse transcriptase</fullName>
    </recommendedName>
</protein>
<dbReference type="Proteomes" id="UP001249851">
    <property type="component" value="Unassembled WGS sequence"/>
</dbReference>
<keyword evidence="2" id="KW-1185">Reference proteome</keyword>
<gene>
    <name evidence="1" type="ORF">P5673_020178</name>
</gene>
<dbReference type="EMBL" id="JARQWQ010000049">
    <property type="protein sequence ID" value="KAK2557448.1"/>
    <property type="molecule type" value="Genomic_DNA"/>
</dbReference>
<evidence type="ECO:0000313" key="2">
    <source>
        <dbReference type="Proteomes" id="UP001249851"/>
    </source>
</evidence>
<comment type="caution">
    <text evidence="1">The sequence shown here is derived from an EMBL/GenBank/DDBJ whole genome shotgun (WGS) entry which is preliminary data.</text>
</comment>
<evidence type="ECO:0008006" key="3">
    <source>
        <dbReference type="Google" id="ProtNLM"/>
    </source>
</evidence>
<name>A0AAD9V182_ACRCE</name>
<reference evidence="1" key="2">
    <citation type="journal article" date="2023" name="Science">
        <title>Genomic signatures of disease resistance in endangered staghorn corals.</title>
        <authorList>
            <person name="Vollmer S.V."/>
            <person name="Selwyn J.D."/>
            <person name="Despard B.A."/>
            <person name="Roesel C.L."/>
        </authorList>
    </citation>
    <scope>NUCLEOTIDE SEQUENCE</scope>
    <source>
        <strain evidence="1">K2</strain>
    </source>
</reference>
<sequence>MRGKTSVTSIYKHQHQHQKLRAEFESTFHNRYAALATLQEDSETDTYSALAQAALETGESILPPTPRQNRRIPWNDADIQAHREKKRLARNKSDKQKLSHQLSDLYAGKVTKYIDEQCKIVETAHPAAEYRVDWKAVRKISGNRKPNDLAIVTEDVQHAQELLRALEDAAAEVGLIINCKKTKVLACDKIPPFSITLRDYSPIEHVSDFKYLGSWI</sequence>
<accession>A0AAD9V182</accession>
<organism evidence="1 2">
    <name type="scientific">Acropora cervicornis</name>
    <name type="common">Staghorn coral</name>
    <dbReference type="NCBI Taxonomy" id="6130"/>
    <lineage>
        <taxon>Eukaryota</taxon>
        <taxon>Metazoa</taxon>
        <taxon>Cnidaria</taxon>
        <taxon>Anthozoa</taxon>
        <taxon>Hexacorallia</taxon>
        <taxon>Scleractinia</taxon>
        <taxon>Astrocoeniina</taxon>
        <taxon>Acroporidae</taxon>
        <taxon>Acropora</taxon>
    </lineage>
</organism>
<proteinExistence type="predicted"/>